<feature type="non-terminal residue" evidence="10">
    <location>
        <position position="186"/>
    </location>
</feature>
<dbReference type="PANTHER" id="PTHR24057">
    <property type="entry name" value="GLYCOGEN SYNTHASE KINASE-3 ALPHA"/>
    <property type="match status" value="1"/>
</dbReference>
<dbReference type="Gene3D" id="1.10.510.10">
    <property type="entry name" value="Transferase(Phosphotransferase) domain 1"/>
    <property type="match status" value="1"/>
</dbReference>
<evidence type="ECO:0000256" key="7">
    <source>
        <dbReference type="PROSITE-ProRule" id="PRU10141"/>
    </source>
</evidence>
<dbReference type="Gene3D" id="3.30.200.20">
    <property type="entry name" value="Phosphorylase Kinase, domain 1"/>
    <property type="match status" value="1"/>
</dbReference>
<keyword evidence="3" id="KW-0808">Transferase</keyword>
<accession>A0A087SYL9</accession>
<evidence type="ECO:0000313" key="11">
    <source>
        <dbReference type="Proteomes" id="UP000054359"/>
    </source>
</evidence>
<keyword evidence="11" id="KW-1185">Reference proteome</keyword>
<keyword evidence="6 7" id="KW-0067">ATP-binding</keyword>
<dbReference type="PROSITE" id="PS00107">
    <property type="entry name" value="PROTEIN_KINASE_ATP"/>
    <property type="match status" value="1"/>
</dbReference>
<feature type="domain" description="Protein kinase" evidence="9">
    <location>
        <begin position="40"/>
        <end position="186"/>
    </location>
</feature>
<keyword evidence="5 10" id="KW-0418">Kinase</keyword>
<dbReference type="PANTHER" id="PTHR24057:SF0">
    <property type="entry name" value="PROTEIN KINASE SHAGGY-RELATED"/>
    <property type="match status" value="1"/>
</dbReference>
<dbReference type="AlphaFoldDB" id="A0A087SYL9"/>
<dbReference type="GO" id="GO:0005634">
    <property type="term" value="C:nucleus"/>
    <property type="evidence" value="ECO:0007669"/>
    <property type="project" value="TreeGrafter"/>
</dbReference>
<proteinExistence type="inferred from homology"/>
<comment type="similarity">
    <text evidence="1">Belongs to the protein kinase superfamily. CMGC Ser/Thr protein kinase family. GSK-3 subfamily.</text>
</comment>
<protein>
    <submittedName>
        <fullName evidence="10">Cyclin-dependent kinase 10</fullName>
    </submittedName>
</protein>
<reference evidence="10 11" key="1">
    <citation type="submission" date="2013-11" db="EMBL/GenBank/DDBJ databases">
        <title>Genome sequencing of Stegodyphus mimosarum.</title>
        <authorList>
            <person name="Bechsgaard J."/>
        </authorList>
    </citation>
    <scope>NUCLEOTIDE SEQUENCE [LARGE SCALE GENOMIC DNA]</scope>
</reference>
<dbReference type="GO" id="GO:0030154">
    <property type="term" value="P:cell differentiation"/>
    <property type="evidence" value="ECO:0007669"/>
    <property type="project" value="TreeGrafter"/>
</dbReference>
<evidence type="ECO:0000256" key="6">
    <source>
        <dbReference type="ARBA" id="ARBA00022840"/>
    </source>
</evidence>
<dbReference type="OrthoDB" id="6431554at2759"/>
<keyword evidence="2 8" id="KW-0723">Serine/threonine-protein kinase</keyword>
<dbReference type="EMBL" id="KK112549">
    <property type="protein sequence ID" value="KFM57958.1"/>
    <property type="molecule type" value="Genomic_DNA"/>
</dbReference>
<evidence type="ECO:0000256" key="2">
    <source>
        <dbReference type="ARBA" id="ARBA00022527"/>
    </source>
</evidence>
<dbReference type="InterPro" id="IPR000719">
    <property type="entry name" value="Prot_kinase_dom"/>
</dbReference>
<evidence type="ECO:0000256" key="1">
    <source>
        <dbReference type="ARBA" id="ARBA00005527"/>
    </source>
</evidence>
<sequence>MSTSSTMADSGSKIQDSEKKRRREKIVRLTLEILESEKDYQVLNILGCGTYGDVFQIYDSKRDIEIAAKIVTSDNISEMELSLWPKLNHPNIVPLLELFTLNLLDVVIFIMPLQYKTLHDLLFDTRFSKSRNSSFYVKRWFFEILCAISYMHEHEMCHLDIKVDNVLITHTFSAMLCDFSFLNETA</sequence>
<name>A0A087SYL9_STEMI</name>
<gene>
    <name evidence="10" type="ORF">X975_19152</name>
</gene>
<dbReference type="GO" id="GO:0004674">
    <property type="term" value="F:protein serine/threonine kinase activity"/>
    <property type="evidence" value="ECO:0007669"/>
    <property type="project" value="UniProtKB-KW"/>
</dbReference>
<dbReference type="GO" id="GO:0005737">
    <property type="term" value="C:cytoplasm"/>
    <property type="evidence" value="ECO:0007669"/>
    <property type="project" value="TreeGrafter"/>
</dbReference>
<dbReference type="InterPro" id="IPR011009">
    <property type="entry name" value="Kinase-like_dom_sf"/>
</dbReference>
<dbReference type="OMA" id="HEHEMCH"/>
<evidence type="ECO:0000256" key="3">
    <source>
        <dbReference type="ARBA" id="ARBA00022679"/>
    </source>
</evidence>
<dbReference type="InterPro" id="IPR008271">
    <property type="entry name" value="Ser/Thr_kinase_AS"/>
</dbReference>
<evidence type="ECO:0000256" key="5">
    <source>
        <dbReference type="ARBA" id="ARBA00022777"/>
    </source>
</evidence>
<organism evidence="10 11">
    <name type="scientific">Stegodyphus mimosarum</name>
    <name type="common">African social velvet spider</name>
    <dbReference type="NCBI Taxonomy" id="407821"/>
    <lineage>
        <taxon>Eukaryota</taxon>
        <taxon>Metazoa</taxon>
        <taxon>Ecdysozoa</taxon>
        <taxon>Arthropoda</taxon>
        <taxon>Chelicerata</taxon>
        <taxon>Arachnida</taxon>
        <taxon>Araneae</taxon>
        <taxon>Araneomorphae</taxon>
        <taxon>Entelegynae</taxon>
        <taxon>Eresoidea</taxon>
        <taxon>Eresidae</taxon>
        <taxon>Stegodyphus</taxon>
    </lineage>
</organism>
<feature type="binding site" evidence="7">
    <location>
        <position position="69"/>
    </location>
    <ligand>
        <name>ATP</name>
        <dbReference type="ChEBI" id="CHEBI:30616"/>
    </ligand>
</feature>
<dbReference type="PROSITE" id="PS00108">
    <property type="entry name" value="PROTEIN_KINASE_ST"/>
    <property type="match status" value="1"/>
</dbReference>
<dbReference type="PROSITE" id="PS50011">
    <property type="entry name" value="PROTEIN_KINASE_DOM"/>
    <property type="match status" value="1"/>
</dbReference>
<evidence type="ECO:0000256" key="4">
    <source>
        <dbReference type="ARBA" id="ARBA00022741"/>
    </source>
</evidence>
<keyword evidence="4 7" id="KW-0547">Nucleotide-binding</keyword>
<dbReference type="SMART" id="SM00220">
    <property type="entry name" value="S_TKc"/>
    <property type="match status" value="1"/>
</dbReference>
<dbReference type="InterPro" id="IPR017441">
    <property type="entry name" value="Protein_kinase_ATP_BS"/>
</dbReference>
<evidence type="ECO:0000256" key="8">
    <source>
        <dbReference type="RuleBase" id="RU000304"/>
    </source>
</evidence>
<dbReference type="GO" id="GO:0007165">
    <property type="term" value="P:signal transduction"/>
    <property type="evidence" value="ECO:0007669"/>
    <property type="project" value="TreeGrafter"/>
</dbReference>
<evidence type="ECO:0000259" key="9">
    <source>
        <dbReference type="PROSITE" id="PS50011"/>
    </source>
</evidence>
<dbReference type="STRING" id="407821.A0A087SYL9"/>
<dbReference type="SUPFAM" id="SSF56112">
    <property type="entry name" value="Protein kinase-like (PK-like)"/>
    <property type="match status" value="1"/>
</dbReference>
<dbReference type="GO" id="GO:0005524">
    <property type="term" value="F:ATP binding"/>
    <property type="evidence" value="ECO:0007669"/>
    <property type="project" value="UniProtKB-UniRule"/>
</dbReference>
<dbReference type="Proteomes" id="UP000054359">
    <property type="component" value="Unassembled WGS sequence"/>
</dbReference>
<dbReference type="CDD" id="cd00180">
    <property type="entry name" value="PKc"/>
    <property type="match status" value="1"/>
</dbReference>
<dbReference type="InterPro" id="IPR050591">
    <property type="entry name" value="GSK-3"/>
</dbReference>
<evidence type="ECO:0000313" key="10">
    <source>
        <dbReference type="EMBL" id="KFM57958.1"/>
    </source>
</evidence>
<dbReference type="Pfam" id="PF00069">
    <property type="entry name" value="Pkinase"/>
    <property type="match status" value="1"/>
</dbReference>